<dbReference type="Proteomes" id="UP001201273">
    <property type="component" value="Unassembled WGS sequence"/>
</dbReference>
<protein>
    <submittedName>
        <fullName evidence="2">M48 family metallopeptidase</fullName>
    </submittedName>
</protein>
<sequence length="176" mass="20673">MNKTLKYLQHYPAHIVEPVSRLIEQNRLGQYLLSKYPTPHIYTSEKALYQYVQEIKNQYIRKSSPLSKITYDNKLHLVKHALGTHSYVSRVQGGKLKAKQEIRIAGLFKQAPEAMLQMIVVHELAHLKEKDHNKAFYQLCQHMQPDYHQVELDTRLYLTELELNGALYPQFKKIAE</sequence>
<evidence type="ECO:0000313" key="2">
    <source>
        <dbReference type="EMBL" id="MCE2594864.1"/>
    </source>
</evidence>
<dbReference type="Pfam" id="PF01863">
    <property type="entry name" value="YgjP-like"/>
    <property type="match status" value="1"/>
</dbReference>
<dbReference type="PANTHER" id="PTHR30399">
    <property type="entry name" value="UNCHARACTERIZED PROTEIN YGJP"/>
    <property type="match status" value="1"/>
</dbReference>
<reference evidence="2 3" key="1">
    <citation type="journal article" date="2022" name="Environ. Microbiol. Rep.">
        <title>Eco-phylogenetic analyses reveal divergent evolution of vitamin B12 metabolism in the marine bacterial family 'Psychromonadaceae'.</title>
        <authorList>
            <person name="Jin X."/>
            <person name="Yang Y."/>
            <person name="Cao H."/>
            <person name="Gao B."/>
            <person name="Zhao Z."/>
        </authorList>
    </citation>
    <scope>NUCLEOTIDE SEQUENCE [LARGE SCALE GENOMIC DNA]</scope>
    <source>
        <strain evidence="2 3">MKS20</strain>
    </source>
</reference>
<keyword evidence="3" id="KW-1185">Reference proteome</keyword>
<comment type="caution">
    <text evidence="2">The sequence shown here is derived from an EMBL/GenBank/DDBJ whole genome shotgun (WGS) entry which is preliminary data.</text>
</comment>
<gene>
    <name evidence="2" type="ORF">K6Y31_08560</name>
</gene>
<feature type="domain" description="YgjP-like metallopeptidase" evidence="1">
    <location>
        <begin position="94"/>
        <end position="150"/>
    </location>
</feature>
<dbReference type="InterPro" id="IPR002725">
    <property type="entry name" value="YgjP-like_metallopeptidase"/>
</dbReference>
<accession>A0ABS8W798</accession>
<name>A0ABS8W798_9GAMM</name>
<organism evidence="2 3">
    <name type="scientific">Motilimonas cestriensis</name>
    <dbReference type="NCBI Taxonomy" id="2742685"/>
    <lineage>
        <taxon>Bacteria</taxon>
        <taxon>Pseudomonadati</taxon>
        <taxon>Pseudomonadota</taxon>
        <taxon>Gammaproteobacteria</taxon>
        <taxon>Alteromonadales</taxon>
        <taxon>Alteromonadales genera incertae sedis</taxon>
        <taxon>Motilimonas</taxon>
    </lineage>
</organism>
<dbReference type="PANTHER" id="PTHR30399:SF1">
    <property type="entry name" value="UTP PYROPHOSPHATASE"/>
    <property type="match status" value="1"/>
</dbReference>
<evidence type="ECO:0000259" key="1">
    <source>
        <dbReference type="Pfam" id="PF01863"/>
    </source>
</evidence>
<evidence type="ECO:0000313" key="3">
    <source>
        <dbReference type="Proteomes" id="UP001201273"/>
    </source>
</evidence>
<dbReference type="Gene3D" id="3.30.2010.10">
    <property type="entry name" value="Metalloproteases ('zincins'), catalytic domain"/>
    <property type="match status" value="1"/>
</dbReference>
<dbReference type="RefSeq" id="WP_233052374.1">
    <property type="nucleotide sequence ID" value="NZ_JAIMJA010000007.1"/>
</dbReference>
<proteinExistence type="predicted"/>
<dbReference type="EMBL" id="JAIMJA010000007">
    <property type="protein sequence ID" value="MCE2594864.1"/>
    <property type="molecule type" value="Genomic_DNA"/>
</dbReference>
<dbReference type="InterPro" id="IPR053136">
    <property type="entry name" value="UTP_pyrophosphatase-like"/>
</dbReference>
<dbReference type="CDD" id="cd07344">
    <property type="entry name" value="M48_yhfN_like"/>
    <property type="match status" value="1"/>
</dbReference>